<evidence type="ECO:0000313" key="2">
    <source>
        <dbReference type="Proteomes" id="UP000823674"/>
    </source>
</evidence>
<gene>
    <name evidence="1" type="primary">A09p046640.1_BraROA</name>
    <name evidence="1" type="ORF">IGI04_036520</name>
</gene>
<sequence length="113" mass="12976">MLQQIFPAEMGKTLTLTSSMQPAFINHLSEAWVFSKSIKLFGYRILWLIICPRMGRAEITKVKHSEFHEEILQLIHNAVRYGGARVGMLIRVDNLVEITTYDPILIFKAQGIM</sequence>
<reference evidence="1 2" key="1">
    <citation type="submission" date="2021-03" db="EMBL/GenBank/DDBJ databases">
        <authorList>
            <person name="King G.J."/>
            <person name="Bancroft I."/>
            <person name="Baten A."/>
            <person name="Bloomfield J."/>
            <person name="Borpatragohain P."/>
            <person name="He Z."/>
            <person name="Irish N."/>
            <person name="Irwin J."/>
            <person name="Liu K."/>
            <person name="Mauleon R.P."/>
            <person name="Moore J."/>
            <person name="Morris R."/>
            <person name="Ostergaard L."/>
            <person name="Wang B."/>
            <person name="Wells R."/>
        </authorList>
    </citation>
    <scope>NUCLEOTIDE SEQUENCE [LARGE SCALE GENOMIC DNA]</scope>
    <source>
        <strain evidence="1">R-o-18</strain>
        <tissue evidence="1">Leaf</tissue>
    </source>
</reference>
<proteinExistence type="predicted"/>
<protein>
    <submittedName>
        <fullName evidence="1">Uncharacterized protein</fullName>
    </submittedName>
</protein>
<organism evidence="1 2">
    <name type="scientific">Brassica rapa subsp. trilocularis</name>
    <dbReference type="NCBI Taxonomy" id="1813537"/>
    <lineage>
        <taxon>Eukaryota</taxon>
        <taxon>Viridiplantae</taxon>
        <taxon>Streptophyta</taxon>
        <taxon>Embryophyta</taxon>
        <taxon>Tracheophyta</taxon>
        <taxon>Spermatophyta</taxon>
        <taxon>Magnoliopsida</taxon>
        <taxon>eudicotyledons</taxon>
        <taxon>Gunneridae</taxon>
        <taxon>Pentapetalae</taxon>
        <taxon>rosids</taxon>
        <taxon>malvids</taxon>
        <taxon>Brassicales</taxon>
        <taxon>Brassicaceae</taxon>
        <taxon>Brassiceae</taxon>
        <taxon>Brassica</taxon>
    </lineage>
</organism>
<keyword evidence="2" id="KW-1185">Reference proteome</keyword>
<name>A0ABQ7LEN0_BRACM</name>
<dbReference type="Proteomes" id="UP000823674">
    <property type="component" value="Chromosome A09"/>
</dbReference>
<evidence type="ECO:0000313" key="1">
    <source>
        <dbReference type="EMBL" id="KAG5385050.1"/>
    </source>
</evidence>
<accession>A0ABQ7LEN0</accession>
<dbReference type="EMBL" id="JADBGQ010000008">
    <property type="protein sequence ID" value="KAG5385050.1"/>
    <property type="molecule type" value="Genomic_DNA"/>
</dbReference>
<comment type="caution">
    <text evidence="1">The sequence shown here is derived from an EMBL/GenBank/DDBJ whole genome shotgun (WGS) entry which is preliminary data.</text>
</comment>